<dbReference type="STRING" id="51028.A0A0N4UWS3"/>
<dbReference type="PROSITE" id="PS51352">
    <property type="entry name" value="THIOREDOXIN_2"/>
    <property type="match status" value="3"/>
</dbReference>
<evidence type="ECO:0000256" key="11">
    <source>
        <dbReference type="PIRSR" id="PIRSR605792-51"/>
    </source>
</evidence>
<dbReference type="PROSITE" id="PS00194">
    <property type="entry name" value="THIOREDOXIN_1"/>
    <property type="match status" value="3"/>
</dbReference>
<evidence type="ECO:0000256" key="12">
    <source>
        <dbReference type="RuleBase" id="RU004208"/>
    </source>
</evidence>
<evidence type="ECO:0000256" key="1">
    <source>
        <dbReference type="ARBA" id="ARBA00001182"/>
    </source>
</evidence>
<dbReference type="SUPFAM" id="SSF52833">
    <property type="entry name" value="Thioredoxin-like"/>
    <property type="match status" value="5"/>
</dbReference>
<dbReference type="FunFam" id="3.40.30.10:FF:000403">
    <property type="entry name" value="Protein disulfide-isomerase A4"/>
    <property type="match status" value="1"/>
</dbReference>
<dbReference type="GO" id="GO:0006457">
    <property type="term" value="P:protein folding"/>
    <property type="evidence" value="ECO:0007669"/>
    <property type="project" value="TreeGrafter"/>
</dbReference>
<dbReference type="PRINTS" id="PR00421">
    <property type="entry name" value="THIOREDOXIN"/>
</dbReference>
<feature type="domain" description="Thioredoxin" evidence="14">
    <location>
        <begin position="13"/>
        <end position="139"/>
    </location>
</feature>
<protein>
    <recommendedName>
        <fullName evidence="4 13">Protein disulfide-isomerase</fullName>
        <ecNumber evidence="4 13">5.3.4.1</ecNumber>
    </recommendedName>
</protein>
<dbReference type="NCBIfam" id="TIGR01126">
    <property type="entry name" value="pdi_dom"/>
    <property type="match status" value="3"/>
</dbReference>
<evidence type="ECO:0000256" key="10">
    <source>
        <dbReference type="ARBA" id="ARBA00023284"/>
    </source>
</evidence>
<dbReference type="OrthoDB" id="427280at2759"/>
<evidence type="ECO:0000256" key="8">
    <source>
        <dbReference type="ARBA" id="ARBA00023157"/>
    </source>
</evidence>
<gene>
    <name evidence="15" type="ORF">EVEC_LOCUS1662</name>
</gene>
<dbReference type="CDD" id="cd02961">
    <property type="entry name" value="PDI_a_family"/>
    <property type="match status" value="2"/>
</dbReference>
<evidence type="ECO:0000256" key="3">
    <source>
        <dbReference type="ARBA" id="ARBA00006347"/>
    </source>
</evidence>
<dbReference type="InterPro" id="IPR005788">
    <property type="entry name" value="PDI_thioredoxin-like_dom"/>
</dbReference>
<name>A0A0N4UWS3_ENTVE</name>
<dbReference type="FunFam" id="3.40.30.10:FF:000076">
    <property type="entry name" value="Protein disulfide-isomerase A4"/>
    <property type="match status" value="1"/>
</dbReference>
<feature type="signal peptide" evidence="13">
    <location>
        <begin position="1"/>
        <end position="17"/>
    </location>
</feature>
<evidence type="ECO:0000256" key="7">
    <source>
        <dbReference type="ARBA" id="ARBA00022824"/>
    </source>
</evidence>
<feature type="domain" description="Thioredoxin" evidence="14">
    <location>
        <begin position="141"/>
        <end position="275"/>
    </location>
</feature>
<dbReference type="FunFam" id="3.40.30.10:FF:000017">
    <property type="entry name" value="Protein disulfide-isomerase A4"/>
    <property type="match status" value="2"/>
</dbReference>
<dbReference type="GO" id="GO:0009986">
    <property type="term" value="C:cell surface"/>
    <property type="evidence" value="ECO:0007669"/>
    <property type="project" value="TreeGrafter"/>
</dbReference>
<proteinExistence type="inferred from homology"/>
<keyword evidence="8 11" id="KW-1015">Disulfide bond</keyword>
<dbReference type="WBParaSite" id="EVEC_0000195401-mRNA-1">
    <property type="protein sequence ID" value="EVEC_0000195401-mRNA-1"/>
    <property type="gene ID" value="EVEC_0000195401"/>
</dbReference>
<keyword evidence="7" id="KW-0256">Endoplasmic reticulum</keyword>
<dbReference type="Gene3D" id="3.40.30.10">
    <property type="entry name" value="Glutaredoxin"/>
    <property type="match status" value="5"/>
</dbReference>
<evidence type="ECO:0000256" key="2">
    <source>
        <dbReference type="ARBA" id="ARBA00004319"/>
    </source>
</evidence>
<evidence type="ECO:0000313" key="16">
    <source>
        <dbReference type="Proteomes" id="UP000274131"/>
    </source>
</evidence>
<dbReference type="InterPro" id="IPR036249">
    <property type="entry name" value="Thioredoxin-like_sf"/>
</dbReference>
<sequence>MLLRWFVPFCLFALVLCDEPKKEAPEEEDDVEVEYEMDEGVVILTDKNFDDYMKKNPTVMVKFYAPWCGHCKALAPEYVKAAKEVSIPLAKVDATVETETAKRFDIKGYPTVKFWHNSKDPVDYDGGRDAESIIEFVRKRTDPDYKPPPEEVVSLTKETFDEFVSSRPLVLAEFYAPWCGHCKQLAPEYEKAAKRLKAQGREIALVKVDATSEKTLADQFGVSGFPTLKILRYGKRFDYNGPRDADGIVRYMIEQSAPAAKKLSSVKEVHRYMQKQDITIVGFFTSDDSKLFEAFSDAAEMTREEFKVGYTMDPETIKHFQAKSKDIIIFYPEVFWSKYEPKRTVYSKGDSSAEDLLTFWRENAAPLVGQMTRKNAANRYSKYPLVVVYYNVDFSKEYRDGTQYWRNKVLDIANKYKKDKYRFAVADEEEFEKELAEVGLGDSGLEHNVIVFGFDGKKYPMDPEEFDGDLDENLSGFMKKISSGQAKPYVKSQPIPKDDKGPVKTLVSANVAKILADESKDVLIEFYAPWCGHCKAFEPKYKQLAAKLKTEQPNLIVAKFDATANDVPPNYTVEGFPTIYFAPSGKKDAPVKYTGDRNIDDLTKFLKKHAVKSFQDKAKDEKTEL</sequence>
<dbReference type="EC" id="5.3.4.1" evidence="4 13"/>
<keyword evidence="9 13" id="KW-0413">Isomerase</keyword>
<evidence type="ECO:0000256" key="6">
    <source>
        <dbReference type="ARBA" id="ARBA00022737"/>
    </source>
</evidence>
<evidence type="ECO:0000256" key="13">
    <source>
        <dbReference type="RuleBase" id="RU361130"/>
    </source>
</evidence>
<feature type="domain" description="Thioredoxin" evidence="14">
    <location>
        <begin position="481"/>
        <end position="611"/>
    </location>
</feature>
<dbReference type="NCBIfam" id="TIGR01130">
    <property type="entry name" value="ER_PDI_fam"/>
    <property type="match status" value="1"/>
</dbReference>
<keyword evidence="6" id="KW-0677">Repeat</keyword>
<comment type="subcellular location">
    <subcellularLocation>
        <location evidence="2">Endoplasmic reticulum lumen</location>
    </subcellularLocation>
</comment>
<feature type="disulfide bond" description="Redox-active" evidence="11">
    <location>
        <begin position="179"/>
        <end position="182"/>
    </location>
</feature>
<evidence type="ECO:0000313" key="15">
    <source>
        <dbReference type="EMBL" id="VDD86519.1"/>
    </source>
</evidence>
<dbReference type="InterPro" id="IPR017937">
    <property type="entry name" value="Thioredoxin_CS"/>
</dbReference>
<dbReference type="GO" id="GO:0005788">
    <property type="term" value="C:endoplasmic reticulum lumen"/>
    <property type="evidence" value="ECO:0007669"/>
    <property type="project" value="UniProtKB-SubCell"/>
</dbReference>
<dbReference type="GO" id="GO:0003756">
    <property type="term" value="F:protein disulfide isomerase activity"/>
    <property type="evidence" value="ECO:0007669"/>
    <property type="project" value="UniProtKB-EC"/>
</dbReference>
<evidence type="ECO:0000256" key="9">
    <source>
        <dbReference type="ARBA" id="ARBA00023235"/>
    </source>
</evidence>
<keyword evidence="16" id="KW-1185">Reference proteome</keyword>
<keyword evidence="10 11" id="KW-0676">Redox-active center</keyword>
<dbReference type="Proteomes" id="UP000274131">
    <property type="component" value="Unassembled WGS sequence"/>
</dbReference>
<evidence type="ECO:0000256" key="5">
    <source>
        <dbReference type="ARBA" id="ARBA00022729"/>
    </source>
</evidence>
<dbReference type="Pfam" id="PF00085">
    <property type="entry name" value="Thioredoxin"/>
    <property type="match status" value="3"/>
</dbReference>
<accession>A0A0N4UWS3</accession>
<evidence type="ECO:0000256" key="4">
    <source>
        <dbReference type="ARBA" id="ARBA00012723"/>
    </source>
</evidence>
<dbReference type="Pfam" id="PF13848">
    <property type="entry name" value="Thioredoxin_6"/>
    <property type="match status" value="1"/>
</dbReference>
<dbReference type="InterPro" id="IPR013766">
    <property type="entry name" value="Thioredoxin_domain"/>
</dbReference>
<reference evidence="17" key="1">
    <citation type="submission" date="2017-02" db="UniProtKB">
        <authorList>
            <consortium name="WormBaseParasite"/>
        </authorList>
    </citation>
    <scope>IDENTIFICATION</scope>
</reference>
<feature type="chain" id="PRO_5043073172" description="Protein disulfide-isomerase" evidence="13">
    <location>
        <begin position="18"/>
        <end position="625"/>
    </location>
</feature>
<evidence type="ECO:0000259" key="14">
    <source>
        <dbReference type="PROSITE" id="PS51352"/>
    </source>
</evidence>
<dbReference type="InterPro" id="IPR005792">
    <property type="entry name" value="Prot_disulphide_isomerase"/>
</dbReference>
<dbReference type="GO" id="GO:0034976">
    <property type="term" value="P:response to endoplasmic reticulum stress"/>
    <property type="evidence" value="ECO:0007669"/>
    <property type="project" value="TreeGrafter"/>
</dbReference>
<dbReference type="AlphaFoldDB" id="A0A0N4UWS3"/>
<dbReference type="EMBL" id="UXUI01007247">
    <property type="protein sequence ID" value="VDD86519.1"/>
    <property type="molecule type" value="Genomic_DNA"/>
</dbReference>
<dbReference type="PANTHER" id="PTHR18929:SF210">
    <property type="entry name" value="PROTEIN DISULFIDE-ISOMERASE A4"/>
    <property type="match status" value="1"/>
</dbReference>
<reference evidence="15 16" key="2">
    <citation type="submission" date="2018-10" db="EMBL/GenBank/DDBJ databases">
        <authorList>
            <consortium name="Pathogen Informatics"/>
        </authorList>
    </citation>
    <scope>NUCLEOTIDE SEQUENCE [LARGE SCALE GENOMIC DNA]</scope>
</reference>
<comment type="similarity">
    <text evidence="3 12">Belongs to the protein disulfide isomerase family.</text>
</comment>
<evidence type="ECO:0000313" key="17">
    <source>
        <dbReference type="WBParaSite" id="EVEC_0000195401-mRNA-1"/>
    </source>
</evidence>
<feature type="disulfide bond" description="Redox-active" evidence="11">
    <location>
        <begin position="531"/>
        <end position="534"/>
    </location>
</feature>
<keyword evidence="5 13" id="KW-0732">Signal</keyword>
<dbReference type="PANTHER" id="PTHR18929">
    <property type="entry name" value="PROTEIN DISULFIDE ISOMERASE"/>
    <property type="match status" value="1"/>
</dbReference>
<organism evidence="17">
    <name type="scientific">Enterobius vermicularis</name>
    <name type="common">Human pinworm</name>
    <dbReference type="NCBI Taxonomy" id="51028"/>
    <lineage>
        <taxon>Eukaryota</taxon>
        <taxon>Metazoa</taxon>
        <taxon>Ecdysozoa</taxon>
        <taxon>Nematoda</taxon>
        <taxon>Chromadorea</taxon>
        <taxon>Rhabditida</taxon>
        <taxon>Spirurina</taxon>
        <taxon>Oxyuridomorpha</taxon>
        <taxon>Oxyuroidea</taxon>
        <taxon>Oxyuridae</taxon>
        <taxon>Enterobius</taxon>
    </lineage>
</organism>
<dbReference type="CDD" id="cd02995">
    <property type="entry name" value="PDI_a_PDI_a'_C"/>
    <property type="match status" value="1"/>
</dbReference>
<comment type="catalytic activity">
    <reaction evidence="1 13">
        <text>Catalyzes the rearrangement of -S-S- bonds in proteins.</text>
        <dbReference type="EC" id="5.3.4.1"/>
    </reaction>
</comment>